<gene>
    <name evidence="5" type="ORF">SCF082_LOCUS1086</name>
</gene>
<dbReference type="PANTHER" id="PTHR24107">
    <property type="entry name" value="YNEIN REGULATORY COMPLEX SUBUNIT 5"/>
    <property type="match status" value="1"/>
</dbReference>
<proteinExistence type="predicted"/>
<keyword evidence="6" id="KW-1185">Reference proteome</keyword>
<dbReference type="SUPFAM" id="SSF52047">
    <property type="entry name" value="RNI-like"/>
    <property type="match status" value="1"/>
</dbReference>
<organism evidence="5 6">
    <name type="scientific">Durusdinium trenchii</name>
    <dbReference type="NCBI Taxonomy" id="1381693"/>
    <lineage>
        <taxon>Eukaryota</taxon>
        <taxon>Sar</taxon>
        <taxon>Alveolata</taxon>
        <taxon>Dinophyceae</taxon>
        <taxon>Suessiales</taxon>
        <taxon>Symbiodiniaceae</taxon>
        <taxon>Durusdinium</taxon>
    </lineage>
</organism>
<evidence type="ECO:0000313" key="6">
    <source>
        <dbReference type="Proteomes" id="UP001642464"/>
    </source>
</evidence>
<evidence type="ECO:0000256" key="3">
    <source>
        <dbReference type="ARBA" id="ARBA00023212"/>
    </source>
</evidence>
<dbReference type="InterPro" id="IPR052410">
    <property type="entry name" value="DRC5"/>
</dbReference>
<dbReference type="Gene3D" id="3.80.10.10">
    <property type="entry name" value="Ribonuclease Inhibitor"/>
    <property type="match status" value="2"/>
</dbReference>
<dbReference type="EMBL" id="CAXAMM010000484">
    <property type="protein sequence ID" value="CAK8987702.1"/>
    <property type="molecule type" value="Genomic_DNA"/>
</dbReference>
<comment type="subcellular location">
    <subcellularLocation>
        <location evidence="1">Cytoplasm</location>
        <location evidence="1">Cytoskeleton</location>
    </subcellularLocation>
</comment>
<dbReference type="PANTHER" id="PTHR24107:SF20">
    <property type="entry name" value="DYNEIN REGULATORY COMPLEX SUBUNIT 5"/>
    <property type="match status" value="1"/>
</dbReference>
<evidence type="ECO:0000313" key="5">
    <source>
        <dbReference type="EMBL" id="CAK8987702.1"/>
    </source>
</evidence>
<evidence type="ECO:0000256" key="2">
    <source>
        <dbReference type="ARBA" id="ARBA00022490"/>
    </source>
</evidence>
<dbReference type="Proteomes" id="UP001642464">
    <property type="component" value="Unassembled WGS sequence"/>
</dbReference>
<keyword evidence="2" id="KW-0963">Cytoplasm</keyword>
<dbReference type="Pfam" id="PF13516">
    <property type="entry name" value="LRR_6"/>
    <property type="match status" value="4"/>
</dbReference>
<feature type="compositionally biased region" description="Polar residues" evidence="4">
    <location>
        <begin position="1"/>
        <end position="12"/>
    </location>
</feature>
<dbReference type="InterPro" id="IPR001611">
    <property type="entry name" value="Leu-rich_rpt"/>
</dbReference>
<reference evidence="5 6" key="1">
    <citation type="submission" date="2024-02" db="EMBL/GenBank/DDBJ databases">
        <authorList>
            <person name="Chen Y."/>
            <person name="Shah S."/>
            <person name="Dougan E. K."/>
            <person name="Thang M."/>
            <person name="Chan C."/>
        </authorList>
    </citation>
    <scope>NUCLEOTIDE SEQUENCE [LARGE SCALE GENOMIC DNA]</scope>
</reference>
<accession>A0ABP0HBY4</accession>
<evidence type="ECO:0000256" key="4">
    <source>
        <dbReference type="SAM" id="MobiDB-lite"/>
    </source>
</evidence>
<dbReference type="InterPro" id="IPR032675">
    <property type="entry name" value="LRR_dom_sf"/>
</dbReference>
<comment type="caution">
    <text evidence="5">The sequence shown here is derived from an EMBL/GenBank/DDBJ whole genome shotgun (WGS) entry which is preliminary data.</text>
</comment>
<dbReference type="SMART" id="SM00368">
    <property type="entry name" value="LRR_RI"/>
    <property type="match status" value="6"/>
</dbReference>
<feature type="non-terminal residue" evidence="5">
    <location>
        <position position="1"/>
    </location>
</feature>
<evidence type="ECO:0000256" key="1">
    <source>
        <dbReference type="ARBA" id="ARBA00004245"/>
    </source>
</evidence>
<keyword evidence="3" id="KW-0206">Cytoskeleton</keyword>
<sequence>TTSACVSETPSRSPGGDRDLDGCRQTLNAAELSGEQQLPDLAASARSGGRARMAAEAGIGSTTNAISVADELRQFKQRVVLGRENGRVVSEEEAAEKRARQQDRVASLKSFCLKCIADNFDTHPEIKRVPEPQVPALTAMLSTSLDIEVASAHIYDENYWKRRAKATKWKHFEIAHHGMTWKQLYLERRLEELLEGYVPGDEDQAEGQDDLDALLNPDRPERIVEETLLAHLRASQDYVFGVRVGQLLSHLDHRLLFDSLPNLTRLELTYGVKRVGMQYERSLFGMKMPDATSLASAIQRTSTLTSLSLPCNLIDDDMARMLMTGLISNCTVTQLNLSHNKITNHGVRLIAKLLGPKSVLTSLDLCDNQIHVEGGRYLSRALRHNSSLMDLNLRLNRLTDEGGRLLIEGLSNNSTLGVLNVGSNSLGSKAASALCAVLAQQQTGLFALNMSCNELDEEDGQGLVATLRKSCPILSLDVRKNHFNHSTAAELNDIVKRSELELRSKEGKF</sequence>
<feature type="region of interest" description="Disordered" evidence="4">
    <location>
        <begin position="1"/>
        <end position="22"/>
    </location>
</feature>
<name>A0ABP0HBY4_9DINO</name>
<protein>
    <submittedName>
        <fullName evidence="5">Dynein regulatory complex subunit 5 (Flagellar-associated protein 155)</fullName>
    </submittedName>
</protein>